<evidence type="ECO:0000313" key="3">
    <source>
        <dbReference type="WBParaSite" id="snap_masked-unitig_27421-processed-gene-0.0-mRNA-1"/>
    </source>
</evidence>
<keyword evidence="2" id="KW-1185">Reference proteome</keyword>
<dbReference type="Gene3D" id="3.60.20.10">
    <property type="entry name" value="Glutamine Phosphoribosylpyrophosphate, subunit 1, domain 1"/>
    <property type="match status" value="1"/>
</dbReference>
<dbReference type="InterPro" id="IPR050115">
    <property type="entry name" value="Proteasome_alpha"/>
</dbReference>
<keyword evidence="1" id="KW-0647">Proteasome</keyword>
<dbReference type="GO" id="GO:0051603">
    <property type="term" value="P:proteolysis involved in protein catabolic process"/>
    <property type="evidence" value="ECO:0007669"/>
    <property type="project" value="InterPro"/>
</dbReference>
<dbReference type="InterPro" id="IPR001353">
    <property type="entry name" value="Proteasome_sua/b"/>
</dbReference>
<dbReference type="InterPro" id="IPR029055">
    <property type="entry name" value="Ntn_hydrolases_N"/>
</dbReference>
<sequence length="96" mass="11238">MRLSAQRYLLQYQEPMPVEQLVSSICDIKHAYTMFGGRRPFGVSMLYSGWDLNYGFQLYQSDPSGNFSGWEGHLYWQQCSRCQQHAGPGVHRKYEH</sequence>
<evidence type="ECO:0000256" key="1">
    <source>
        <dbReference type="ARBA" id="ARBA00022942"/>
    </source>
</evidence>
<reference evidence="3" key="1">
    <citation type="submission" date="2016-11" db="UniProtKB">
        <authorList>
            <consortium name="WormBaseParasite"/>
        </authorList>
    </citation>
    <scope>IDENTIFICATION</scope>
</reference>
<dbReference type="Proteomes" id="UP000095280">
    <property type="component" value="Unplaced"/>
</dbReference>
<dbReference type="Pfam" id="PF00227">
    <property type="entry name" value="Proteasome"/>
    <property type="match status" value="1"/>
</dbReference>
<protein>
    <submittedName>
        <fullName evidence="3">Fibrinogen C-terminal domain-containing protein</fullName>
    </submittedName>
</protein>
<accession>A0A1I8JP00</accession>
<dbReference type="SUPFAM" id="SSF56235">
    <property type="entry name" value="N-terminal nucleophile aminohydrolases (Ntn hydrolases)"/>
    <property type="match status" value="1"/>
</dbReference>
<proteinExistence type="predicted"/>
<dbReference type="WBParaSite" id="snap_masked-unitig_27421-processed-gene-0.0-mRNA-1">
    <property type="protein sequence ID" value="snap_masked-unitig_27421-processed-gene-0.0-mRNA-1"/>
    <property type="gene ID" value="snap_masked-unitig_27421-processed-gene-0.0"/>
</dbReference>
<organism evidence="2 3">
    <name type="scientific">Macrostomum lignano</name>
    <dbReference type="NCBI Taxonomy" id="282301"/>
    <lineage>
        <taxon>Eukaryota</taxon>
        <taxon>Metazoa</taxon>
        <taxon>Spiralia</taxon>
        <taxon>Lophotrochozoa</taxon>
        <taxon>Platyhelminthes</taxon>
        <taxon>Rhabditophora</taxon>
        <taxon>Macrostomorpha</taxon>
        <taxon>Macrostomida</taxon>
        <taxon>Macrostomidae</taxon>
        <taxon>Macrostomum</taxon>
    </lineage>
</organism>
<dbReference type="PANTHER" id="PTHR11599">
    <property type="entry name" value="PROTEASOME SUBUNIT ALPHA/BETA"/>
    <property type="match status" value="1"/>
</dbReference>
<name>A0A1I8JP00_9PLAT</name>
<evidence type="ECO:0000313" key="2">
    <source>
        <dbReference type="Proteomes" id="UP000095280"/>
    </source>
</evidence>
<dbReference type="AlphaFoldDB" id="A0A1I8JP00"/>
<dbReference type="GO" id="GO:0005839">
    <property type="term" value="C:proteasome core complex"/>
    <property type="evidence" value="ECO:0007669"/>
    <property type="project" value="InterPro"/>
</dbReference>